<feature type="transmembrane region" description="Helical" evidence="1">
    <location>
        <begin position="6"/>
        <end position="23"/>
    </location>
</feature>
<dbReference type="EMBL" id="AE017308">
    <property type="protein sequence ID" value="AAT27869.1"/>
    <property type="molecule type" value="Genomic_DNA"/>
</dbReference>
<keyword evidence="1" id="KW-1133">Transmembrane helix</keyword>
<reference evidence="2 3" key="1">
    <citation type="journal article" date="2004" name="Genome Res.">
        <title>The complete genome and proteome of Mycoplasma mobile.</title>
        <authorList>
            <person name="Jaffe J.D."/>
            <person name="Stange-Thomann N."/>
            <person name="Smith C."/>
            <person name="DeCaprio D."/>
            <person name="Fisher S."/>
            <person name="Butler J."/>
            <person name="Calvo S."/>
            <person name="Elkins T."/>
            <person name="FitzGerald M.G."/>
            <person name="Hafez N."/>
            <person name="Kodira C.D."/>
            <person name="Major J."/>
            <person name="Wang S."/>
            <person name="Wilkinson J."/>
            <person name="Nicol R."/>
            <person name="Nusbaum C."/>
            <person name="Birren B."/>
            <person name="Berg H.C."/>
            <person name="Church G.M."/>
        </authorList>
    </citation>
    <scope>NUCLEOTIDE SEQUENCE [LARGE SCALE GENOMIC DNA]</scope>
    <source>
        <strain evidence="3">ATCC 43663 / 163K / NCTC 11711</strain>
    </source>
</reference>
<feature type="transmembrane region" description="Helical" evidence="1">
    <location>
        <begin position="70"/>
        <end position="94"/>
    </location>
</feature>
<keyword evidence="1" id="KW-0812">Transmembrane</keyword>
<protein>
    <recommendedName>
        <fullName evidence="4">TM2 domain-containing protein</fullName>
    </recommendedName>
</protein>
<keyword evidence="1" id="KW-0472">Membrane</keyword>
<evidence type="ECO:0000313" key="2">
    <source>
        <dbReference type="EMBL" id="AAT27869.1"/>
    </source>
</evidence>
<evidence type="ECO:0008006" key="4">
    <source>
        <dbReference type="Google" id="ProtNLM"/>
    </source>
</evidence>
<evidence type="ECO:0000256" key="1">
    <source>
        <dbReference type="SAM" id="Phobius"/>
    </source>
</evidence>
<dbReference type="RefSeq" id="WP_011264903.1">
    <property type="nucleotide sequence ID" value="NC_006908.1"/>
</dbReference>
<dbReference type="HOGENOM" id="CLU_2118365_0_0_14"/>
<gene>
    <name evidence="2" type="ordered locus">MMOB3830</name>
</gene>
<keyword evidence="3" id="KW-1185">Reference proteome</keyword>
<proteinExistence type="predicted"/>
<sequence length="114" mass="13065">MNKSSLKKTFLIMFTIFFGFLGFDKWYLGFKKMALIKGLFLSVFGVFGIFFLIIFSSVNFGAININLLSFPIGLTILGSIIIAIYFLTIMWYLYDILRAFLGKTKDKNKLNVSN</sequence>
<name>Q6KHQ9_MYCM1</name>
<dbReference type="AlphaFoldDB" id="Q6KHQ9"/>
<accession>Q6KHQ9</accession>
<dbReference type="KEGG" id="mmo:MMOB3830"/>
<feature type="transmembrane region" description="Helical" evidence="1">
    <location>
        <begin position="35"/>
        <end position="58"/>
    </location>
</feature>
<dbReference type="Proteomes" id="UP000009072">
    <property type="component" value="Chromosome"/>
</dbReference>
<evidence type="ECO:0000313" key="3">
    <source>
        <dbReference type="Proteomes" id="UP000009072"/>
    </source>
</evidence>
<organism evidence="2 3">
    <name type="scientific">Mycoplasma mobile (strain ATCC 43663 / 163K / NCTC 11711)</name>
    <name type="common">Mesomycoplasma mobile</name>
    <dbReference type="NCBI Taxonomy" id="267748"/>
    <lineage>
        <taxon>Bacteria</taxon>
        <taxon>Bacillati</taxon>
        <taxon>Mycoplasmatota</taxon>
        <taxon>Mycoplasmoidales</taxon>
        <taxon>Metamycoplasmataceae</taxon>
        <taxon>Mesomycoplasma</taxon>
    </lineage>
</organism>